<dbReference type="AlphaFoldDB" id="A0AA86QR97"/>
<dbReference type="EMBL" id="CATOUU010000942">
    <property type="protein sequence ID" value="CAI9961582.1"/>
    <property type="molecule type" value="Genomic_DNA"/>
</dbReference>
<evidence type="ECO:0000313" key="1">
    <source>
        <dbReference type="EMBL" id="CAI9961582.1"/>
    </source>
</evidence>
<reference evidence="1" key="1">
    <citation type="submission" date="2023-06" db="EMBL/GenBank/DDBJ databases">
        <authorList>
            <person name="Kurt Z."/>
        </authorList>
    </citation>
    <scope>NUCLEOTIDE SEQUENCE</scope>
</reference>
<evidence type="ECO:0000313" key="3">
    <source>
        <dbReference type="Proteomes" id="UP001642409"/>
    </source>
</evidence>
<dbReference type="Proteomes" id="UP001642409">
    <property type="component" value="Unassembled WGS sequence"/>
</dbReference>
<proteinExistence type="predicted"/>
<sequence length="122" mass="14483">MYKSPSKEKPPVNRIQDIRNKLQSLEKATRDSLRRFDNAVRDIWLEKNAVVFLLIIGQKGQMITAMHQRQPTHQVKQANTTNQVQLHYKSRMISSRENMNQEEQNKHYNYDIKYSLNKQIGI</sequence>
<accession>A0AA86QR97</accession>
<keyword evidence="3" id="KW-1185">Reference proteome</keyword>
<reference evidence="2 3" key="2">
    <citation type="submission" date="2024-07" db="EMBL/GenBank/DDBJ databases">
        <authorList>
            <person name="Akdeniz Z."/>
        </authorList>
    </citation>
    <scope>NUCLEOTIDE SEQUENCE [LARGE SCALE GENOMIC DNA]</scope>
</reference>
<organism evidence="1">
    <name type="scientific">Hexamita inflata</name>
    <dbReference type="NCBI Taxonomy" id="28002"/>
    <lineage>
        <taxon>Eukaryota</taxon>
        <taxon>Metamonada</taxon>
        <taxon>Diplomonadida</taxon>
        <taxon>Hexamitidae</taxon>
        <taxon>Hexamitinae</taxon>
        <taxon>Hexamita</taxon>
    </lineage>
</organism>
<name>A0AA86QR97_9EUKA</name>
<evidence type="ECO:0000313" key="2">
    <source>
        <dbReference type="EMBL" id="CAL6052874.1"/>
    </source>
</evidence>
<comment type="caution">
    <text evidence="1">The sequence shown here is derived from an EMBL/GenBank/DDBJ whole genome shotgun (WGS) entry which is preliminary data.</text>
</comment>
<protein>
    <submittedName>
        <fullName evidence="2">Hypothetical_protein</fullName>
    </submittedName>
</protein>
<dbReference type="EMBL" id="CAXDID020000194">
    <property type="protein sequence ID" value="CAL6052874.1"/>
    <property type="molecule type" value="Genomic_DNA"/>
</dbReference>
<gene>
    <name evidence="2" type="ORF">HINF_LOCUS45060</name>
    <name evidence="1" type="ORF">HINF_LOCUS49227</name>
</gene>